<gene>
    <name evidence="1" type="ORF">SAMN02746098_01592</name>
</gene>
<proteinExistence type="predicted"/>
<evidence type="ECO:0000313" key="2">
    <source>
        <dbReference type="Proteomes" id="UP000183954"/>
    </source>
</evidence>
<accession>A0A1M5WFA5</accession>
<keyword evidence="2" id="KW-1185">Reference proteome</keyword>
<reference evidence="2" key="1">
    <citation type="submission" date="2016-11" db="EMBL/GenBank/DDBJ databases">
        <authorList>
            <person name="Varghese N."/>
            <person name="Submissions S."/>
        </authorList>
    </citation>
    <scope>NUCLEOTIDE SEQUENCE [LARGE SCALE GENOMIC DNA]</scope>
    <source>
        <strain evidence="2">DSM 15449</strain>
    </source>
</reference>
<dbReference type="Proteomes" id="UP000183954">
    <property type="component" value="Unassembled WGS sequence"/>
</dbReference>
<sequence>MKTYLKDYSIEGNALINGCSELEEVINNRQEKFMLTTEYQNAKDKAEAALREIMLLLPAERKIFMDVTDAFFTMESICFSAGYRDGMSDLMASMTLNKLGLTRVEYYDLRKGA</sequence>
<organism evidence="1 2">
    <name type="scientific">Desulfosporosinus lacus DSM 15449</name>
    <dbReference type="NCBI Taxonomy" id="1121420"/>
    <lineage>
        <taxon>Bacteria</taxon>
        <taxon>Bacillati</taxon>
        <taxon>Bacillota</taxon>
        <taxon>Clostridia</taxon>
        <taxon>Eubacteriales</taxon>
        <taxon>Desulfitobacteriaceae</taxon>
        <taxon>Desulfosporosinus</taxon>
    </lineage>
</organism>
<dbReference type="RefSeq" id="WP_073029173.1">
    <property type="nucleotide sequence ID" value="NZ_FQXJ01000005.1"/>
</dbReference>
<dbReference type="AlphaFoldDB" id="A0A1M5WFA5"/>
<protein>
    <submittedName>
        <fullName evidence="1">Uncharacterized protein</fullName>
    </submittedName>
</protein>
<dbReference type="STRING" id="1121420.SAMN02746098_01592"/>
<name>A0A1M5WFA5_9FIRM</name>
<dbReference type="EMBL" id="FQXJ01000005">
    <property type="protein sequence ID" value="SHH86195.1"/>
    <property type="molecule type" value="Genomic_DNA"/>
</dbReference>
<dbReference type="OrthoDB" id="9867626at2"/>
<evidence type="ECO:0000313" key="1">
    <source>
        <dbReference type="EMBL" id="SHH86195.1"/>
    </source>
</evidence>